<dbReference type="GO" id="GO:0005874">
    <property type="term" value="C:microtubule"/>
    <property type="evidence" value="ECO:0007669"/>
    <property type="project" value="InterPro"/>
</dbReference>
<dbReference type="eggNOG" id="arCOG02202">
    <property type="taxonomic scope" value="Archaea"/>
</dbReference>
<name>Q3IRT7_NATPD</name>
<dbReference type="PANTHER" id="PTHR30314">
    <property type="entry name" value="CELL DIVISION PROTEIN FTSZ-RELATED"/>
    <property type="match status" value="1"/>
</dbReference>
<dbReference type="GO" id="GO:0051301">
    <property type="term" value="P:cell division"/>
    <property type="evidence" value="ECO:0007669"/>
    <property type="project" value="TreeGrafter"/>
</dbReference>
<dbReference type="InterPro" id="IPR032907">
    <property type="entry name" value="CetZ"/>
</dbReference>
<dbReference type="GO" id="GO:0032153">
    <property type="term" value="C:cell division site"/>
    <property type="evidence" value="ECO:0007669"/>
    <property type="project" value="TreeGrafter"/>
</dbReference>
<reference evidence="9 10" key="1">
    <citation type="journal article" date="2005" name="Genome Res.">
        <title>Living with two extremes: conclusions from the genome sequence of Natronomonas pharaonis.</title>
        <authorList>
            <person name="Falb M."/>
            <person name="Pfeiffer F."/>
            <person name="Palm P."/>
            <person name="Rodewald K."/>
            <person name="Hickmann V."/>
            <person name="Tittor J."/>
            <person name="Oesterhelt D."/>
        </authorList>
    </citation>
    <scope>NUCLEOTIDE SEQUENCE [LARGE SCALE GENOMIC DNA]</scope>
    <source>
        <strain evidence="10">ATCC 35678 / DSM 2160 / CIP 103997 / JCM 8858 / NBRC 14720 / NCIMB 2260 / Gabara</strain>
    </source>
</reference>
<sequence>MKLVAIGAGQAGGKVLDRLLEHDARHPGTFLAHAVAVNTAEPDLQALDAVPEESRLLIGQSTVGGHGTGTDPETGRECAREAESEIQSAIDHAPTSSIDGFVVIAGLGGGTGSGAAPVIAERLRAVYAEPVYGLGILPTADEGGLYSRNAADSLQAFVGATDGLLVFDNDAFKSSGETLSEGYGAINEEIATRFGTLFSAGELEALGDDIAESVVDASEIINTLEGLVSVGYASEELPDDAGDDGGLLGRVLGGSDDDSIGSDAVVQIPALVRRAALGKLTLPCNLASTSKALLIVAGPPEHLSRKGIDNARSWLESEIDCREVRAGDYPLPDADRVAALVVLSGVTDVPRIDRMQSQAVDAETAETSEAESEDAMQDLIEYGDDSDGDGATDGHT</sequence>
<dbReference type="InterPro" id="IPR037103">
    <property type="entry name" value="Tubulin/FtsZ-like_C"/>
</dbReference>
<dbReference type="Pfam" id="PF00091">
    <property type="entry name" value="Tubulin"/>
    <property type="match status" value="1"/>
</dbReference>
<evidence type="ECO:0000259" key="8">
    <source>
        <dbReference type="SMART" id="SM00864"/>
    </source>
</evidence>
<comment type="similarity">
    <text evidence="1 6">Belongs to the CetZ family.</text>
</comment>
<keyword evidence="5 6" id="KW-0342">GTP-binding</keyword>
<dbReference type="KEGG" id="nph:NP_2128A"/>
<evidence type="ECO:0000313" key="9">
    <source>
        <dbReference type="EMBL" id="CAI49155.1"/>
    </source>
</evidence>
<dbReference type="GO" id="GO:0008360">
    <property type="term" value="P:regulation of cell shape"/>
    <property type="evidence" value="ECO:0007669"/>
    <property type="project" value="UniProtKB-UniRule"/>
</dbReference>
<feature type="binding site" evidence="6">
    <location>
        <begin position="10"/>
        <end position="14"/>
    </location>
    <ligand>
        <name>GTP</name>
        <dbReference type="ChEBI" id="CHEBI:37565"/>
    </ligand>
</feature>
<accession>Q3IRT7</accession>
<keyword evidence="2 6" id="KW-0963">Cytoplasm</keyword>
<dbReference type="RefSeq" id="WP_011322783.1">
    <property type="nucleotide sequence ID" value="NC_007426.1"/>
</dbReference>
<dbReference type="GO" id="GO:0007017">
    <property type="term" value="P:microtubule-based process"/>
    <property type="evidence" value="ECO:0007669"/>
    <property type="project" value="InterPro"/>
</dbReference>
<evidence type="ECO:0000256" key="4">
    <source>
        <dbReference type="ARBA" id="ARBA00022960"/>
    </source>
</evidence>
<keyword evidence="3 6" id="KW-0547">Nucleotide-binding</keyword>
<keyword evidence="4 6" id="KW-0133">Cell shape</keyword>
<dbReference type="Gene3D" id="3.30.1330.20">
    <property type="entry name" value="Tubulin/FtsZ, C-terminal domain"/>
    <property type="match status" value="1"/>
</dbReference>
<dbReference type="PANTHER" id="PTHR30314:SF10">
    <property type="entry name" value="TUBULIN-LIKE PROTEIN CETZ"/>
    <property type="match status" value="1"/>
</dbReference>
<gene>
    <name evidence="9" type="primary">cetZ2</name>
    <name evidence="6" type="synonym">cetZ</name>
    <name evidence="9" type="synonym">ftsZ3</name>
    <name evidence="9" type="ordered locus">NP_2128A</name>
</gene>
<dbReference type="InterPro" id="IPR036525">
    <property type="entry name" value="Tubulin/FtsZ_GTPase_sf"/>
</dbReference>
<dbReference type="GO" id="GO:0005737">
    <property type="term" value="C:cytoplasm"/>
    <property type="evidence" value="ECO:0007669"/>
    <property type="project" value="UniProtKB-SubCell"/>
</dbReference>
<feature type="binding site" evidence="6">
    <location>
        <begin position="110"/>
        <end position="112"/>
    </location>
    <ligand>
        <name>GTP</name>
        <dbReference type="ChEBI" id="CHEBI:37565"/>
    </ligand>
</feature>
<proteinExistence type="inferred from homology"/>
<feature type="binding site" evidence="6">
    <location>
        <position position="169"/>
    </location>
    <ligand>
        <name>GTP</name>
        <dbReference type="ChEBI" id="CHEBI:37565"/>
    </ligand>
</feature>
<organism evidence="9 10">
    <name type="scientific">Natronomonas pharaonis (strain ATCC 35678 / DSM 2160 / CIP 103997 / JCM 8858 / NBRC 14720 / NCIMB 2260 / Gabara)</name>
    <name type="common">Halobacterium pharaonis</name>
    <dbReference type="NCBI Taxonomy" id="348780"/>
    <lineage>
        <taxon>Archaea</taxon>
        <taxon>Methanobacteriati</taxon>
        <taxon>Methanobacteriota</taxon>
        <taxon>Stenosarchaea group</taxon>
        <taxon>Halobacteria</taxon>
        <taxon>Halobacteriales</taxon>
        <taxon>Natronomonadaceae</taxon>
        <taxon>Natronomonas</taxon>
    </lineage>
</organism>
<dbReference type="EMBL" id="CR936257">
    <property type="protein sequence ID" value="CAI49155.1"/>
    <property type="molecule type" value="Genomic_DNA"/>
</dbReference>
<comment type="subcellular location">
    <subcellularLocation>
        <location evidence="6">Cytoplasm</location>
    </subcellularLocation>
</comment>
<dbReference type="Gene3D" id="3.40.50.1440">
    <property type="entry name" value="Tubulin/FtsZ, GTPase domain"/>
    <property type="match status" value="1"/>
</dbReference>
<dbReference type="PROSITE" id="PS00227">
    <property type="entry name" value="TUBULIN"/>
    <property type="match status" value="1"/>
</dbReference>
<dbReference type="InterPro" id="IPR045061">
    <property type="entry name" value="FtsZ/CetZ"/>
</dbReference>
<feature type="binding site" evidence="6">
    <location>
        <position position="142"/>
    </location>
    <ligand>
        <name>GTP</name>
        <dbReference type="ChEBI" id="CHEBI:37565"/>
    </ligand>
</feature>
<feature type="binding site" evidence="6">
    <location>
        <position position="187"/>
    </location>
    <ligand>
        <name>GTP</name>
        <dbReference type="ChEBI" id="CHEBI:37565"/>
    </ligand>
</feature>
<feature type="domain" description="Tubulin/FtsZ GTPase" evidence="8">
    <location>
        <begin position="2"/>
        <end position="195"/>
    </location>
</feature>
<evidence type="ECO:0000256" key="2">
    <source>
        <dbReference type="ARBA" id="ARBA00022490"/>
    </source>
</evidence>
<dbReference type="SUPFAM" id="SSF52490">
    <property type="entry name" value="Tubulin nucleotide-binding domain-like"/>
    <property type="match status" value="1"/>
</dbReference>
<dbReference type="HOGENOM" id="CLU_058152_0_0_2"/>
<comment type="function">
    <text evidence="6">Involved in cell shape control.</text>
</comment>
<dbReference type="STRING" id="348780.NP_2128A"/>
<keyword evidence="10" id="KW-1185">Reference proteome</keyword>
<dbReference type="SMART" id="SM00864">
    <property type="entry name" value="Tubulin"/>
    <property type="match status" value="1"/>
</dbReference>
<evidence type="ECO:0000256" key="5">
    <source>
        <dbReference type="ARBA" id="ARBA00023134"/>
    </source>
</evidence>
<dbReference type="CDD" id="cd02202">
    <property type="entry name" value="CetZ_tubulin-like"/>
    <property type="match status" value="1"/>
</dbReference>
<dbReference type="GO" id="GO:0005525">
    <property type="term" value="F:GTP binding"/>
    <property type="evidence" value="ECO:0007669"/>
    <property type="project" value="UniProtKB-UniRule"/>
</dbReference>
<dbReference type="GeneID" id="3702729"/>
<evidence type="ECO:0000256" key="7">
    <source>
        <dbReference type="SAM" id="MobiDB-lite"/>
    </source>
</evidence>
<dbReference type="EnsemblBacteria" id="CAI49155">
    <property type="protein sequence ID" value="CAI49155"/>
    <property type="gene ID" value="NP_2128A"/>
</dbReference>
<dbReference type="InterPro" id="IPR017975">
    <property type="entry name" value="Tubulin_CS"/>
</dbReference>
<dbReference type="Pfam" id="PF21011">
    <property type="entry name" value="CetZ_C"/>
    <property type="match status" value="1"/>
</dbReference>
<dbReference type="HAMAP" id="MF_01946">
    <property type="entry name" value="CetZ"/>
    <property type="match status" value="1"/>
</dbReference>
<dbReference type="PRINTS" id="PR00423">
    <property type="entry name" value="CELLDVISFTSZ"/>
</dbReference>
<evidence type="ECO:0000256" key="1">
    <source>
        <dbReference type="ARBA" id="ARBA00006877"/>
    </source>
</evidence>
<protein>
    <recommendedName>
        <fullName evidence="6">Tubulin-like protein CetZ</fullName>
    </recommendedName>
</protein>
<feature type="compositionally biased region" description="Acidic residues" evidence="7">
    <location>
        <begin position="363"/>
        <end position="390"/>
    </location>
</feature>
<evidence type="ECO:0000256" key="6">
    <source>
        <dbReference type="HAMAP-Rule" id="MF_01946"/>
    </source>
</evidence>
<dbReference type="AlphaFoldDB" id="Q3IRT7"/>
<dbReference type="InterPro" id="IPR003008">
    <property type="entry name" value="Tubulin_FtsZ_GTPase"/>
</dbReference>
<dbReference type="Proteomes" id="UP000002698">
    <property type="component" value="Chromosome"/>
</dbReference>
<dbReference type="GO" id="GO:0003924">
    <property type="term" value="F:GTPase activity"/>
    <property type="evidence" value="ECO:0007669"/>
    <property type="project" value="InterPro"/>
</dbReference>
<feature type="region of interest" description="Disordered" evidence="7">
    <location>
        <begin position="357"/>
        <end position="396"/>
    </location>
</feature>
<evidence type="ECO:0000313" key="10">
    <source>
        <dbReference type="Proteomes" id="UP000002698"/>
    </source>
</evidence>
<dbReference type="InterPro" id="IPR048737">
    <property type="entry name" value="CetZ_C"/>
</dbReference>
<dbReference type="OrthoDB" id="329751at2157"/>
<evidence type="ECO:0000256" key="3">
    <source>
        <dbReference type="ARBA" id="ARBA00022741"/>
    </source>
</evidence>